<reference evidence="1" key="1">
    <citation type="submission" date="2021-02" db="EMBL/GenBank/DDBJ databases">
        <authorList>
            <person name="Bekaert M."/>
        </authorList>
    </citation>
    <scope>NUCLEOTIDE SEQUENCE</scope>
    <source>
        <strain evidence="1">IoA-00</strain>
    </source>
</reference>
<keyword evidence="2" id="KW-1185">Reference proteome</keyword>
<name>A0A7R8DBU8_LEPSM</name>
<dbReference type="Proteomes" id="UP000675881">
    <property type="component" value="Chromosome 9"/>
</dbReference>
<evidence type="ECO:0000313" key="1">
    <source>
        <dbReference type="EMBL" id="CAF3037576.1"/>
    </source>
</evidence>
<accession>A0A7R8DBU8</accession>
<dbReference type="AlphaFoldDB" id="A0A7R8DBU8"/>
<gene>
    <name evidence="1" type="ORF">LSAA_14974</name>
</gene>
<sequence length="261" mass="30165">MPSCQTVDRWNEGLNVVPGIQKDCLRILHKMSLNFENKEDSFGTLSFDEVDIKNWFEIETQNPIWGIPNCNEKSRRFGKYHFEELIHIDCGEFKVAWKLSEDHIECKGVACQRVRLLACQIFSKTTAKAFTLIFGEEKEEGKEGFVLHIEEQLAILDEMLELMNSVQLDDPPLPTRDTGLPVPVEALYRFRTLLLGQHHDRLIQGYASSEIIIEFAPPRHQSNAKQQLNQPTPPRIRRSSNWTINKLIKNCSHRPVVPLFI</sequence>
<evidence type="ECO:0000313" key="2">
    <source>
        <dbReference type="Proteomes" id="UP000675881"/>
    </source>
</evidence>
<dbReference type="EMBL" id="HG994588">
    <property type="protein sequence ID" value="CAF3037576.1"/>
    <property type="molecule type" value="Genomic_DNA"/>
</dbReference>
<proteinExistence type="predicted"/>
<organism evidence="1 2">
    <name type="scientific">Lepeophtheirus salmonis</name>
    <name type="common">Salmon louse</name>
    <name type="synonym">Caligus salmonis</name>
    <dbReference type="NCBI Taxonomy" id="72036"/>
    <lineage>
        <taxon>Eukaryota</taxon>
        <taxon>Metazoa</taxon>
        <taxon>Ecdysozoa</taxon>
        <taxon>Arthropoda</taxon>
        <taxon>Crustacea</taxon>
        <taxon>Multicrustacea</taxon>
        <taxon>Hexanauplia</taxon>
        <taxon>Copepoda</taxon>
        <taxon>Siphonostomatoida</taxon>
        <taxon>Caligidae</taxon>
        <taxon>Lepeophtheirus</taxon>
    </lineage>
</organism>
<protein>
    <submittedName>
        <fullName evidence="1">(salmon louse) hypothetical protein</fullName>
    </submittedName>
</protein>